<organism evidence="2 3">
    <name type="scientific">Lysobacter arseniciresistens ZS79</name>
    <dbReference type="NCBI Taxonomy" id="913325"/>
    <lineage>
        <taxon>Bacteria</taxon>
        <taxon>Pseudomonadati</taxon>
        <taxon>Pseudomonadota</taxon>
        <taxon>Gammaproteobacteria</taxon>
        <taxon>Lysobacterales</taxon>
        <taxon>Lysobacteraceae</taxon>
        <taxon>Novilysobacter</taxon>
    </lineage>
</organism>
<proteinExistence type="predicted"/>
<feature type="compositionally biased region" description="Basic and acidic residues" evidence="1">
    <location>
        <begin position="67"/>
        <end position="76"/>
    </location>
</feature>
<dbReference type="PROSITE" id="PS51257">
    <property type="entry name" value="PROKAR_LIPOPROTEIN"/>
    <property type="match status" value="1"/>
</dbReference>
<accession>A0A0A0F372</accession>
<feature type="region of interest" description="Disordered" evidence="1">
    <location>
        <begin position="28"/>
        <end position="90"/>
    </location>
</feature>
<gene>
    <name evidence="2" type="ORF">N799_12325</name>
</gene>
<protein>
    <recommendedName>
        <fullName evidence="4">Lipoprotein</fullName>
    </recommendedName>
</protein>
<evidence type="ECO:0008006" key="4">
    <source>
        <dbReference type="Google" id="ProtNLM"/>
    </source>
</evidence>
<evidence type="ECO:0000313" key="3">
    <source>
        <dbReference type="Proteomes" id="UP000029989"/>
    </source>
</evidence>
<dbReference type="RefSeq" id="WP_036208750.1">
    <property type="nucleotide sequence ID" value="NZ_AVPT01000006.1"/>
</dbReference>
<evidence type="ECO:0000313" key="2">
    <source>
        <dbReference type="EMBL" id="KGM56985.1"/>
    </source>
</evidence>
<evidence type="ECO:0000256" key="1">
    <source>
        <dbReference type="SAM" id="MobiDB-lite"/>
    </source>
</evidence>
<dbReference type="AlphaFoldDB" id="A0A0A0F372"/>
<sequence length="90" mass="9254">MDHRIAIACAAALLSLSITACDRRELEPVEPADSATTVIDETPTPAPGGDVDPTIDPCFGLTGQAETDCRATHDEAAPPESADNPVPVGD</sequence>
<comment type="caution">
    <text evidence="2">The sequence shown here is derived from an EMBL/GenBank/DDBJ whole genome shotgun (WGS) entry which is preliminary data.</text>
</comment>
<keyword evidence="3" id="KW-1185">Reference proteome</keyword>
<dbReference type="Proteomes" id="UP000029989">
    <property type="component" value="Unassembled WGS sequence"/>
</dbReference>
<dbReference type="EMBL" id="AVPT01000006">
    <property type="protein sequence ID" value="KGM56985.1"/>
    <property type="molecule type" value="Genomic_DNA"/>
</dbReference>
<name>A0A0A0F372_9GAMM</name>
<reference evidence="2 3" key="1">
    <citation type="journal article" date="2015" name="Stand. Genomic Sci.">
        <title>Genomic information of the arsenic-resistant bacterium Lysobacter arseniciresistens type strain ZS79(T) and comparison of Lysobacter draft genomes.</title>
        <authorList>
            <person name="Liu L."/>
            <person name="Zhang S."/>
            <person name="Luo M."/>
            <person name="Wang G."/>
        </authorList>
    </citation>
    <scope>NUCLEOTIDE SEQUENCE [LARGE SCALE GENOMIC DNA]</scope>
    <source>
        <strain evidence="2 3">ZS79</strain>
    </source>
</reference>